<keyword evidence="2" id="KW-1185">Reference proteome</keyword>
<accession>A0ABT1ADN9</accession>
<proteinExistence type="predicted"/>
<organism evidence="1 2">
    <name type="scientific">Pseudonocardia humida</name>
    <dbReference type="NCBI Taxonomy" id="2800819"/>
    <lineage>
        <taxon>Bacteria</taxon>
        <taxon>Bacillati</taxon>
        <taxon>Actinomycetota</taxon>
        <taxon>Actinomycetes</taxon>
        <taxon>Pseudonocardiales</taxon>
        <taxon>Pseudonocardiaceae</taxon>
        <taxon>Pseudonocardia</taxon>
    </lineage>
</organism>
<evidence type="ECO:0000313" key="1">
    <source>
        <dbReference type="EMBL" id="MCO1661118.1"/>
    </source>
</evidence>
<protein>
    <submittedName>
        <fullName evidence="1">Uncharacterized protein</fullName>
    </submittedName>
</protein>
<reference evidence="1" key="1">
    <citation type="submission" date="2021-04" db="EMBL/GenBank/DDBJ databases">
        <title>Pseudonocardia sp. nov., isolated from sandy soil of mangrove forest.</title>
        <authorList>
            <person name="Zan Z."/>
            <person name="Huang R."/>
            <person name="Liu W."/>
        </authorList>
    </citation>
    <scope>NUCLEOTIDE SEQUENCE</scope>
    <source>
        <strain evidence="1">S2-4</strain>
    </source>
</reference>
<name>A0ABT1ADN9_9PSEU</name>
<evidence type="ECO:0000313" key="2">
    <source>
        <dbReference type="Proteomes" id="UP001165283"/>
    </source>
</evidence>
<dbReference type="RefSeq" id="WP_252446629.1">
    <property type="nucleotide sequence ID" value="NZ_JAGSOV010000108.1"/>
</dbReference>
<dbReference type="Proteomes" id="UP001165283">
    <property type="component" value="Unassembled WGS sequence"/>
</dbReference>
<comment type="caution">
    <text evidence="1">The sequence shown here is derived from an EMBL/GenBank/DDBJ whole genome shotgun (WGS) entry which is preliminary data.</text>
</comment>
<dbReference type="EMBL" id="JAGSOV010000108">
    <property type="protein sequence ID" value="MCO1661118.1"/>
    <property type="molecule type" value="Genomic_DNA"/>
</dbReference>
<gene>
    <name evidence="1" type="ORF">KDL28_39340</name>
</gene>
<sequence>MRTTTRVRLSHATAERLLDDAVVGVDGELADLGKLLVAAAAFGTVDELIGEAAALAAFAAARCTVPVRVRPSGRRFRGARCPRSTRPRRPSG</sequence>